<name>A9VVU0_BACMK</name>
<gene>
    <name evidence="2" type="ordered locus">BcerKBAB4_5854</name>
</gene>
<proteinExistence type="predicted"/>
<keyword evidence="2" id="KW-0614">Plasmid</keyword>
<feature type="signal peptide" evidence="1">
    <location>
        <begin position="1"/>
        <end position="25"/>
    </location>
</feature>
<dbReference type="HOGENOM" id="CLU_1591339_0_0_9"/>
<reference evidence="2 3" key="1">
    <citation type="journal article" date="2008" name="Chem. Biol. Interact.">
        <title>Extending the Bacillus cereus group genomics to putative food-borne pathogens of different toxicity.</title>
        <authorList>
            <person name="Lapidus A."/>
            <person name="Goltsman E."/>
            <person name="Auger S."/>
            <person name="Galleron N."/>
            <person name="Segurens B."/>
            <person name="Dossat C."/>
            <person name="Land M.L."/>
            <person name="Broussolle V."/>
            <person name="Brillard J."/>
            <person name="Guinebretiere M.H."/>
            <person name="Sanchis V."/>
            <person name="Nguen-The C."/>
            <person name="Lereclus D."/>
            <person name="Richardson P."/>
            <person name="Wincker P."/>
            <person name="Weissenbach J."/>
            <person name="Ehrlich S.D."/>
            <person name="Sorokin A."/>
        </authorList>
    </citation>
    <scope>NUCLEOTIDE SEQUENCE [LARGE SCALE GENOMIC DNA]</scope>
    <source>
        <strain evidence="3">KBAB4</strain>
        <plasmid evidence="2 3">pBWB404</plasmid>
    </source>
</reference>
<dbReference type="EMBL" id="CP000907">
    <property type="protein sequence ID" value="ABY46905.1"/>
    <property type="molecule type" value="Genomic_DNA"/>
</dbReference>
<evidence type="ECO:0008006" key="4">
    <source>
        <dbReference type="Google" id="ProtNLM"/>
    </source>
</evidence>
<dbReference type="AlphaFoldDB" id="A9VVU0"/>
<evidence type="ECO:0000313" key="2">
    <source>
        <dbReference type="EMBL" id="ABY46905.1"/>
    </source>
</evidence>
<dbReference type="RefSeq" id="WP_012260139.1">
    <property type="nucleotide sequence ID" value="NC_010183.1"/>
</dbReference>
<accession>A9VVU0</accession>
<evidence type="ECO:0000256" key="1">
    <source>
        <dbReference type="SAM" id="SignalP"/>
    </source>
</evidence>
<geneLocation type="plasmid" evidence="2 3">
    <name>pBWB404</name>
</geneLocation>
<evidence type="ECO:0000313" key="3">
    <source>
        <dbReference type="Proteomes" id="UP000002154"/>
    </source>
</evidence>
<dbReference type="KEGG" id="bwe:BcerKBAB4_5854"/>
<organism evidence="2 3">
    <name type="scientific">Bacillus mycoides (strain KBAB4)</name>
    <name type="common">Bacillus weihenstephanensis</name>
    <dbReference type="NCBI Taxonomy" id="315730"/>
    <lineage>
        <taxon>Bacteria</taxon>
        <taxon>Bacillati</taxon>
        <taxon>Bacillota</taxon>
        <taxon>Bacilli</taxon>
        <taxon>Bacillales</taxon>
        <taxon>Bacillaceae</taxon>
        <taxon>Bacillus</taxon>
        <taxon>Bacillus cereus group</taxon>
    </lineage>
</organism>
<dbReference type="Proteomes" id="UP000002154">
    <property type="component" value="Plasmid pBWB404"/>
</dbReference>
<feature type="chain" id="PRO_5039507667" description="Protein phosphatase 2C" evidence="1">
    <location>
        <begin position="26"/>
        <end position="163"/>
    </location>
</feature>
<sequence length="163" mass="18419">MLKKLKKFMIVAAAAIMLSVGFATTAPNEAHAAHWADDHMNWAMRNGYITADLRDSYATRQDTWLIMTRVILERGGLDFNYGRSFVLNHGISDGTRGTNWVTRQEVAAMIYNYGHSDRPGFAATNAYAVKWHIFDGTRPTDPATRAEVVTMLHTAKAFWMLDY</sequence>
<keyword evidence="1" id="KW-0732">Signal</keyword>
<protein>
    <recommendedName>
        <fullName evidence="4">Protein phosphatase 2C</fullName>
    </recommendedName>
</protein>